<proteinExistence type="predicted"/>
<dbReference type="AlphaFoldDB" id="A0A1K0G574"/>
<sequence>MIQNTKAARWCSVKASHGNIVKIRGGALQGHTRTRRSFPSKAVTVAALQSLVNRTQTQYRSARQANRLLQAAFCVNALRQHSSSSIELSLAILLRSNPSA</sequence>
<evidence type="ECO:0000313" key="2">
    <source>
        <dbReference type="Proteomes" id="UP000179920"/>
    </source>
</evidence>
<evidence type="ECO:0000313" key="1">
    <source>
        <dbReference type="EMBL" id="SAM82626.1"/>
    </source>
</evidence>
<accession>A0A1K0G574</accession>
<protein>
    <submittedName>
        <fullName evidence="1">Uncharacterized protein</fullName>
    </submittedName>
</protein>
<organism evidence="1 2">
    <name type="scientific">Ustilago bromivora</name>
    <dbReference type="NCBI Taxonomy" id="307758"/>
    <lineage>
        <taxon>Eukaryota</taxon>
        <taxon>Fungi</taxon>
        <taxon>Dikarya</taxon>
        <taxon>Basidiomycota</taxon>
        <taxon>Ustilaginomycotina</taxon>
        <taxon>Ustilaginomycetes</taxon>
        <taxon>Ustilaginales</taxon>
        <taxon>Ustilaginaceae</taxon>
        <taxon>Ustilago</taxon>
    </lineage>
</organism>
<name>A0A1K0G574_9BASI</name>
<dbReference type="EMBL" id="LT558124">
    <property type="protein sequence ID" value="SAM82626.1"/>
    <property type="molecule type" value="Genomic_DNA"/>
</dbReference>
<dbReference type="Proteomes" id="UP000179920">
    <property type="component" value="Chromosome VIII"/>
</dbReference>
<gene>
    <name evidence="1" type="ORF">UBRO_20705</name>
</gene>
<reference evidence="2" key="1">
    <citation type="submission" date="2016-04" db="EMBL/GenBank/DDBJ databases">
        <authorList>
            <person name="Guldener U."/>
            <person name="Guldener U."/>
        </authorList>
    </citation>
    <scope>NUCLEOTIDE SEQUENCE [LARGE SCALE GENOMIC DNA]</scope>
    <source>
        <strain evidence="2">UB2112</strain>
    </source>
</reference>